<dbReference type="EMBL" id="KZ679006">
    <property type="protein sequence ID" value="PSS27175.1"/>
    <property type="molecule type" value="Genomic_DNA"/>
</dbReference>
<evidence type="ECO:0000313" key="3">
    <source>
        <dbReference type="Proteomes" id="UP000241818"/>
    </source>
</evidence>
<reference evidence="2 3" key="1">
    <citation type="journal article" date="2018" name="New Phytol.">
        <title>Comparative genomics and transcriptomics depict ericoid mycorrhizal fungi as versatile saprotrophs and plant mutualists.</title>
        <authorList>
            <person name="Martino E."/>
            <person name="Morin E."/>
            <person name="Grelet G.A."/>
            <person name="Kuo A."/>
            <person name="Kohler A."/>
            <person name="Daghino S."/>
            <person name="Barry K.W."/>
            <person name="Cichocki N."/>
            <person name="Clum A."/>
            <person name="Dockter R.B."/>
            <person name="Hainaut M."/>
            <person name="Kuo R.C."/>
            <person name="LaButti K."/>
            <person name="Lindahl B.D."/>
            <person name="Lindquist E.A."/>
            <person name="Lipzen A."/>
            <person name="Khouja H.R."/>
            <person name="Magnuson J."/>
            <person name="Murat C."/>
            <person name="Ohm R.A."/>
            <person name="Singer S.W."/>
            <person name="Spatafora J.W."/>
            <person name="Wang M."/>
            <person name="Veneault-Fourrey C."/>
            <person name="Henrissat B."/>
            <person name="Grigoriev I.V."/>
            <person name="Martin F.M."/>
            <person name="Perotto S."/>
        </authorList>
    </citation>
    <scope>NUCLEOTIDE SEQUENCE [LARGE SCALE GENOMIC DNA]</scope>
    <source>
        <strain evidence="2 3">ATCC 22711</strain>
    </source>
</reference>
<evidence type="ECO:0000313" key="2">
    <source>
        <dbReference type="EMBL" id="PSS27175.1"/>
    </source>
</evidence>
<feature type="region of interest" description="Disordered" evidence="1">
    <location>
        <begin position="132"/>
        <end position="190"/>
    </location>
</feature>
<dbReference type="InParanoid" id="A0A2T3BCQ2"/>
<feature type="compositionally biased region" description="Polar residues" evidence="1">
    <location>
        <begin position="142"/>
        <end position="154"/>
    </location>
</feature>
<feature type="region of interest" description="Disordered" evidence="1">
    <location>
        <begin position="1"/>
        <end position="34"/>
    </location>
</feature>
<accession>A0A2T3BCQ2</accession>
<dbReference type="AlphaFoldDB" id="A0A2T3BCQ2"/>
<gene>
    <name evidence="2" type="ORF">M430DRAFT_37979</name>
</gene>
<feature type="compositionally biased region" description="Polar residues" evidence="1">
    <location>
        <begin position="309"/>
        <end position="359"/>
    </location>
</feature>
<evidence type="ECO:0000256" key="1">
    <source>
        <dbReference type="SAM" id="MobiDB-lite"/>
    </source>
</evidence>
<dbReference type="Proteomes" id="UP000241818">
    <property type="component" value="Unassembled WGS sequence"/>
</dbReference>
<dbReference type="RefSeq" id="XP_024724700.1">
    <property type="nucleotide sequence ID" value="XM_024867204.1"/>
</dbReference>
<proteinExistence type="predicted"/>
<keyword evidence="3" id="KW-1185">Reference proteome</keyword>
<dbReference type="GeneID" id="36575285"/>
<organism evidence="2 3">
    <name type="scientific">Amorphotheca resinae ATCC 22711</name>
    <dbReference type="NCBI Taxonomy" id="857342"/>
    <lineage>
        <taxon>Eukaryota</taxon>
        <taxon>Fungi</taxon>
        <taxon>Dikarya</taxon>
        <taxon>Ascomycota</taxon>
        <taxon>Pezizomycotina</taxon>
        <taxon>Leotiomycetes</taxon>
        <taxon>Helotiales</taxon>
        <taxon>Amorphothecaceae</taxon>
        <taxon>Amorphotheca</taxon>
    </lineage>
</organism>
<name>A0A2T3BCQ2_AMORE</name>
<sequence>MASHRHVSFASEFEEASSPSEGTSCSDPSRDTNFASPIAHAAHLAVATSSPSREIAIPDLLPSQSFVCPPDSQPILCPLPRSAHNPYFMAQNDQAEATAAASATSATRDTARSVQIPQAFAGLVAQLPLPVDRPALSDMPHSPSSNAQTEQPSAAFTMEDFSSPPPQPSSQTPDDSVTMPPFVHYMSSHAPGGQSSVLDYDEIITNPVYPSSLPPASTARLTMQQHITPHSAFGQMTISYDESLTTPALSLAPGLASQRSHTQMQAPPGFGHGGGYPRAASSSTSGFGNYGTRPATRSTNPRDLPTWRLSRQSESSSALDSAATRSTPFQSLQPSTASHSSNASNPLDNVPNSTPTSQPSSENRTLTTTSNSSTPTPFDLVNSQHGVDQLEVNKMLASTYAETYAHSVHDWCLHLSRIADSTPVPSVHDTIRLMGIDQYKIGNLRKKFVCPTVSHDRKSIHAGQGVLKCYLQVLFARTNLVAAVSNVPGLVTLCKHLANNPDSLAPHEWNDWDVIIKIHTGEGIREISEKYEER</sequence>
<protein>
    <submittedName>
        <fullName evidence="2">Uncharacterized protein</fullName>
    </submittedName>
</protein>
<feature type="compositionally biased region" description="Polar residues" evidence="1">
    <location>
        <begin position="22"/>
        <end position="34"/>
    </location>
</feature>
<feature type="compositionally biased region" description="Low complexity" evidence="1">
    <location>
        <begin position="360"/>
        <end position="377"/>
    </location>
</feature>
<feature type="compositionally biased region" description="Low complexity" evidence="1">
    <location>
        <begin position="8"/>
        <end position="21"/>
    </location>
</feature>
<feature type="region of interest" description="Disordered" evidence="1">
    <location>
        <begin position="254"/>
        <end position="382"/>
    </location>
</feature>